<dbReference type="Pfam" id="PF01627">
    <property type="entry name" value="Hpt"/>
    <property type="match status" value="1"/>
</dbReference>
<dbReference type="SMART" id="SM00387">
    <property type="entry name" value="HATPase_c"/>
    <property type="match status" value="1"/>
</dbReference>
<reference evidence="25 26" key="1">
    <citation type="journal article" date="2012" name="Stand. Genomic Sci.">
        <title>Complete genome sequence of the sulfur compounds oxidizing chemolithoautotroph Sulfuricurvum kujiense type strain (YK-1(T)).</title>
        <authorList>
            <person name="Han C."/>
            <person name="Kotsyurbenko O."/>
            <person name="Chertkov O."/>
            <person name="Held B."/>
            <person name="Lapidus A."/>
            <person name="Nolan M."/>
            <person name="Lucas S."/>
            <person name="Hammon N."/>
            <person name="Deshpande S."/>
            <person name="Cheng J.F."/>
            <person name="Tapia R."/>
            <person name="Goodwin L.A."/>
            <person name="Pitluck S."/>
            <person name="Liolios K."/>
            <person name="Pagani I."/>
            <person name="Ivanova N."/>
            <person name="Mavromatis K."/>
            <person name="Mikhailova N."/>
            <person name="Pati A."/>
            <person name="Chen A."/>
            <person name="Palaniappan K."/>
            <person name="Land M."/>
            <person name="Hauser L."/>
            <person name="Chang Y.J."/>
            <person name="Jeffries C.D."/>
            <person name="Brambilla E.M."/>
            <person name="Rohde M."/>
            <person name="Spring S."/>
            <person name="Sikorski J."/>
            <person name="Goker M."/>
            <person name="Woyke T."/>
            <person name="Bristow J."/>
            <person name="Eisen J.A."/>
            <person name="Markowitz V."/>
            <person name="Hugenholtz P."/>
            <person name="Kyrpides N.C."/>
            <person name="Klenk H.P."/>
            <person name="Detter J.C."/>
        </authorList>
    </citation>
    <scope>NUCLEOTIDE SEQUENCE [LARGE SCALE GENOMIC DNA]</scope>
    <source>
        <strain evidence="26">ATCC BAA-921 / DSM 16994 / JCM 11577 / YK-1</strain>
    </source>
</reference>
<dbReference type="HOGENOM" id="CLU_253048_0_0_7"/>
<feature type="modified residue" description="Phosphohistidine" evidence="16">
    <location>
        <position position="1286"/>
    </location>
</feature>
<dbReference type="eggNOG" id="COG0784">
    <property type="taxonomic scope" value="Bacteria"/>
</dbReference>
<keyword evidence="6" id="KW-0808">Transferase</keyword>
<evidence type="ECO:0000256" key="9">
    <source>
        <dbReference type="ARBA" id="ARBA00022777"/>
    </source>
</evidence>
<dbReference type="SUPFAM" id="SSF55874">
    <property type="entry name" value="ATPase domain of HSP90 chaperone/DNA topoisomerase II/histidine kinase"/>
    <property type="match status" value="1"/>
</dbReference>
<dbReference type="OrthoDB" id="5372021at2"/>
<dbReference type="CDD" id="cd17546">
    <property type="entry name" value="REC_hyHK_CKI1_RcsC-like"/>
    <property type="match status" value="2"/>
</dbReference>
<evidence type="ECO:0000256" key="5">
    <source>
        <dbReference type="ARBA" id="ARBA00022553"/>
    </source>
</evidence>
<dbReference type="SUPFAM" id="SSF47226">
    <property type="entry name" value="Histidine-containing phosphotransfer domain, HPT domain"/>
    <property type="match status" value="1"/>
</dbReference>
<dbReference type="Pfam" id="PF02518">
    <property type="entry name" value="HATPase_c"/>
    <property type="match status" value="1"/>
</dbReference>
<dbReference type="InterPro" id="IPR003661">
    <property type="entry name" value="HisK_dim/P_dom"/>
</dbReference>
<evidence type="ECO:0000256" key="3">
    <source>
        <dbReference type="ARBA" id="ARBA00012438"/>
    </source>
</evidence>
<dbReference type="eggNOG" id="COG2198">
    <property type="taxonomic scope" value="Bacteria"/>
</dbReference>
<evidence type="ECO:0000313" key="25">
    <source>
        <dbReference type="EMBL" id="ADR34682.1"/>
    </source>
</evidence>
<keyword evidence="5 17" id="KW-0597">Phosphoprotein</keyword>
<dbReference type="STRING" id="709032.Sulku_2022"/>
<dbReference type="SUPFAM" id="SSF52172">
    <property type="entry name" value="CheY-like"/>
    <property type="match status" value="2"/>
</dbReference>
<dbReference type="Gene3D" id="3.30.450.20">
    <property type="entry name" value="PAS domain"/>
    <property type="match status" value="3"/>
</dbReference>
<dbReference type="InterPro" id="IPR036890">
    <property type="entry name" value="HATPase_C_sf"/>
</dbReference>
<evidence type="ECO:0000256" key="14">
    <source>
        <dbReference type="ARBA" id="ARBA00064003"/>
    </source>
</evidence>
<evidence type="ECO:0000259" key="19">
    <source>
        <dbReference type="PROSITE" id="PS50109"/>
    </source>
</evidence>
<evidence type="ECO:0000256" key="17">
    <source>
        <dbReference type="PROSITE-ProRule" id="PRU00169"/>
    </source>
</evidence>
<feature type="transmembrane region" description="Helical" evidence="18">
    <location>
        <begin position="6"/>
        <end position="25"/>
    </location>
</feature>
<protein>
    <recommendedName>
        <fullName evidence="15">Sensory/regulatory protein RpfC</fullName>
        <ecNumber evidence="3">2.7.13.3</ecNumber>
    </recommendedName>
</protein>
<dbReference type="Gene3D" id="3.30.565.10">
    <property type="entry name" value="Histidine kinase-like ATPase, C-terminal domain"/>
    <property type="match status" value="1"/>
</dbReference>
<keyword evidence="13 18" id="KW-0472">Membrane</keyword>
<dbReference type="SMART" id="SM00448">
    <property type="entry name" value="REC"/>
    <property type="match status" value="2"/>
</dbReference>
<evidence type="ECO:0000256" key="11">
    <source>
        <dbReference type="ARBA" id="ARBA00022989"/>
    </source>
</evidence>
<dbReference type="InterPro" id="IPR004358">
    <property type="entry name" value="Sig_transdc_His_kin-like_C"/>
</dbReference>
<dbReference type="PROSITE" id="PS50894">
    <property type="entry name" value="HPT"/>
    <property type="match status" value="1"/>
</dbReference>
<dbReference type="EC" id="2.7.13.3" evidence="3"/>
<evidence type="ECO:0000259" key="24">
    <source>
        <dbReference type="PROSITE" id="PS50894"/>
    </source>
</evidence>
<dbReference type="InterPro" id="IPR000700">
    <property type="entry name" value="PAS-assoc_C"/>
</dbReference>
<feature type="domain" description="PAC" evidence="22">
    <location>
        <begin position="399"/>
        <end position="450"/>
    </location>
</feature>
<dbReference type="PANTHER" id="PTHR45339">
    <property type="entry name" value="HYBRID SIGNAL TRANSDUCTION HISTIDINE KINASE J"/>
    <property type="match status" value="1"/>
</dbReference>
<keyword evidence="8" id="KW-0547">Nucleotide-binding</keyword>
<keyword evidence="10" id="KW-0067">ATP-binding</keyword>
<feature type="domain" description="PAS" evidence="21">
    <location>
        <begin position="574"/>
        <end position="645"/>
    </location>
</feature>
<dbReference type="PROSITE" id="PS50839">
    <property type="entry name" value="CHASE"/>
    <property type="match status" value="1"/>
</dbReference>
<comment type="subcellular location">
    <subcellularLocation>
        <location evidence="2">Cell membrane</location>
        <topology evidence="2">Multi-pass membrane protein</topology>
    </subcellularLocation>
</comment>
<dbReference type="InterPro" id="IPR006189">
    <property type="entry name" value="CHASE_dom"/>
</dbReference>
<feature type="domain" description="CHASE" evidence="23">
    <location>
        <begin position="109"/>
        <end position="268"/>
    </location>
</feature>
<evidence type="ECO:0000256" key="7">
    <source>
        <dbReference type="ARBA" id="ARBA00022692"/>
    </source>
</evidence>
<feature type="domain" description="Response regulatory" evidence="20">
    <location>
        <begin position="1099"/>
        <end position="1215"/>
    </location>
</feature>
<dbReference type="PANTHER" id="PTHR45339:SF1">
    <property type="entry name" value="HYBRID SIGNAL TRANSDUCTION HISTIDINE KINASE J"/>
    <property type="match status" value="1"/>
</dbReference>
<accession>E4U2J5</accession>
<evidence type="ECO:0000256" key="2">
    <source>
        <dbReference type="ARBA" id="ARBA00004651"/>
    </source>
</evidence>
<dbReference type="FunFam" id="3.30.565.10:FF:000010">
    <property type="entry name" value="Sensor histidine kinase RcsC"/>
    <property type="match status" value="1"/>
</dbReference>
<evidence type="ECO:0000256" key="8">
    <source>
        <dbReference type="ARBA" id="ARBA00022741"/>
    </source>
</evidence>
<dbReference type="PROSITE" id="PS50109">
    <property type="entry name" value="HIS_KIN"/>
    <property type="match status" value="1"/>
</dbReference>
<dbReference type="Gene3D" id="3.40.50.2300">
    <property type="match status" value="2"/>
</dbReference>
<dbReference type="GO" id="GO:0006355">
    <property type="term" value="P:regulation of DNA-templated transcription"/>
    <property type="evidence" value="ECO:0007669"/>
    <property type="project" value="InterPro"/>
</dbReference>
<dbReference type="InterPro" id="IPR001610">
    <property type="entry name" value="PAC"/>
</dbReference>
<dbReference type="GO" id="GO:0005524">
    <property type="term" value="F:ATP binding"/>
    <property type="evidence" value="ECO:0007669"/>
    <property type="project" value="UniProtKB-KW"/>
</dbReference>
<comment type="subunit">
    <text evidence="14">At low DSF concentrations, interacts with RpfF.</text>
</comment>
<evidence type="ECO:0000256" key="4">
    <source>
        <dbReference type="ARBA" id="ARBA00022475"/>
    </source>
</evidence>
<dbReference type="SMART" id="SM00091">
    <property type="entry name" value="PAS"/>
    <property type="match status" value="3"/>
</dbReference>
<evidence type="ECO:0000259" key="22">
    <source>
        <dbReference type="PROSITE" id="PS50113"/>
    </source>
</evidence>
<feature type="domain" description="PAS" evidence="21">
    <location>
        <begin position="326"/>
        <end position="384"/>
    </location>
</feature>
<dbReference type="Pfam" id="PF00512">
    <property type="entry name" value="HisKA"/>
    <property type="match status" value="1"/>
</dbReference>
<dbReference type="CDD" id="cd00082">
    <property type="entry name" value="HisKA"/>
    <property type="match status" value="1"/>
</dbReference>
<evidence type="ECO:0000256" key="6">
    <source>
        <dbReference type="ARBA" id="ARBA00022679"/>
    </source>
</evidence>
<keyword evidence="9 25" id="KW-0418">Kinase</keyword>
<evidence type="ECO:0000256" key="10">
    <source>
        <dbReference type="ARBA" id="ARBA00022840"/>
    </source>
</evidence>
<dbReference type="eggNOG" id="COG5002">
    <property type="taxonomic scope" value="Bacteria"/>
</dbReference>
<dbReference type="PROSITE" id="PS50112">
    <property type="entry name" value="PAS"/>
    <property type="match status" value="3"/>
</dbReference>
<evidence type="ECO:0000259" key="23">
    <source>
        <dbReference type="PROSITE" id="PS50839"/>
    </source>
</evidence>
<dbReference type="SUPFAM" id="SSF47384">
    <property type="entry name" value="Homodimeric domain of signal transducing histidine kinase"/>
    <property type="match status" value="1"/>
</dbReference>
<dbReference type="InterPro" id="IPR036641">
    <property type="entry name" value="HPT_dom_sf"/>
</dbReference>
<feature type="domain" description="PAS" evidence="21">
    <location>
        <begin position="451"/>
        <end position="521"/>
    </location>
</feature>
<dbReference type="Pfam" id="PF13426">
    <property type="entry name" value="PAS_9"/>
    <property type="match status" value="2"/>
</dbReference>
<dbReference type="CDD" id="cd00130">
    <property type="entry name" value="PAS"/>
    <property type="match status" value="3"/>
</dbReference>
<dbReference type="EMBL" id="CP002355">
    <property type="protein sequence ID" value="ADR34682.1"/>
    <property type="molecule type" value="Genomic_DNA"/>
</dbReference>
<dbReference type="InterPro" id="IPR000014">
    <property type="entry name" value="PAS"/>
</dbReference>
<evidence type="ECO:0000259" key="20">
    <source>
        <dbReference type="PROSITE" id="PS50110"/>
    </source>
</evidence>
<dbReference type="PRINTS" id="PR00344">
    <property type="entry name" value="BCTRLSENSOR"/>
</dbReference>
<evidence type="ECO:0000259" key="21">
    <source>
        <dbReference type="PROSITE" id="PS50112"/>
    </source>
</evidence>
<dbReference type="Pfam" id="PF03924">
    <property type="entry name" value="CHASE"/>
    <property type="match status" value="1"/>
</dbReference>
<dbReference type="InterPro" id="IPR042240">
    <property type="entry name" value="CHASE_sf"/>
</dbReference>
<dbReference type="SMART" id="SM01079">
    <property type="entry name" value="CHASE"/>
    <property type="match status" value="1"/>
</dbReference>
<organism evidence="25 26">
    <name type="scientific">Sulfuricurvum kujiense (strain ATCC BAA-921 / DSM 16994 / JCM 11577 / YK-1)</name>
    <dbReference type="NCBI Taxonomy" id="709032"/>
    <lineage>
        <taxon>Bacteria</taxon>
        <taxon>Pseudomonadati</taxon>
        <taxon>Campylobacterota</taxon>
        <taxon>Epsilonproteobacteria</taxon>
        <taxon>Campylobacterales</taxon>
        <taxon>Sulfurimonadaceae</taxon>
        <taxon>Sulfuricurvum</taxon>
    </lineage>
</organism>
<feature type="domain" description="HPt" evidence="24">
    <location>
        <begin position="1248"/>
        <end position="1339"/>
    </location>
</feature>
<dbReference type="PROSITE" id="PS50110">
    <property type="entry name" value="RESPONSE_REGULATORY"/>
    <property type="match status" value="2"/>
</dbReference>
<feature type="modified residue" description="4-aspartylphosphate" evidence="17">
    <location>
        <position position="1007"/>
    </location>
</feature>
<evidence type="ECO:0000313" key="26">
    <source>
        <dbReference type="Proteomes" id="UP000008721"/>
    </source>
</evidence>
<dbReference type="eggNOG" id="COG5000">
    <property type="taxonomic scope" value="Bacteria"/>
</dbReference>
<dbReference type="InterPro" id="IPR011006">
    <property type="entry name" value="CheY-like_superfamily"/>
</dbReference>
<evidence type="ECO:0000256" key="1">
    <source>
        <dbReference type="ARBA" id="ARBA00000085"/>
    </source>
</evidence>
<dbReference type="KEGG" id="sku:Sulku_2022"/>
<proteinExistence type="predicted"/>
<dbReference type="Pfam" id="PF00072">
    <property type="entry name" value="Response_reg"/>
    <property type="match status" value="2"/>
</dbReference>
<dbReference type="SUPFAM" id="SSF55785">
    <property type="entry name" value="PYP-like sensor domain (PAS domain)"/>
    <property type="match status" value="3"/>
</dbReference>
<keyword evidence="11 18" id="KW-1133">Transmembrane helix</keyword>
<dbReference type="InterPro" id="IPR001789">
    <property type="entry name" value="Sig_transdc_resp-reg_receiver"/>
</dbReference>
<dbReference type="PROSITE" id="PS50113">
    <property type="entry name" value="PAC"/>
    <property type="match status" value="2"/>
</dbReference>
<dbReference type="Gene3D" id="3.30.450.350">
    <property type="entry name" value="CHASE domain"/>
    <property type="match status" value="1"/>
</dbReference>
<dbReference type="FunFam" id="1.10.287.130:FF:000002">
    <property type="entry name" value="Two-component osmosensing histidine kinase"/>
    <property type="match status" value="1"/>
</dbReference>
<evidence type="ECO:0000256" key="18">
    <source>
        <dbReference type="SAM" id="Phobius"/>
    </source>
</evidence>
<feature type="transmembrane region" description="Helical" evidence="18">
    <location>
        <begin position="285"/>
        <end position="306"/>
    </location>
</feature>
<name>E4U2J5_SULKY</name>
<keyword evidence="4" id="KW-1003">Cell membrane</keyword>
<keyword evidence="12" id="KW-0902">Two-component regulatory system</keyword>
<feature type="domain" description="Response regulatory" evidence="20">
    <location>
        <begin position="953"/>
        <end position="1077"/>
    </location>
</feature>
<dbReference type="Gene3D" id="1.10.287.130">
    <property type="match status" value="1"/>
</dbReference>
<dbReference type="Proteomes" id="UP000008721">
    <property type="component" value="Chromosome"/>
</dbReference>
<dbReference type="InterPro" id="IPR008207">
    <property type="entry name" value="Sig_transdc_His_kin_Hpt_dom"/>
</dbReference>
<dbReference type="RefSeq" id="WP_013460879.1">
    <property type="nucleotide sequence ID" value="NC_014762.1"/>
</dbReference>
<dbReference type="InterPro" id="IPR003594">
    <property type="entry name" value="HATPase_dom"/>
</dbReference>
<gene>
    <name evidence="25" type="ordered locus">Sulku_2022</name>
</gene>
<dbReference type="CDD" id="cd16922">
    <property type="entry name" value="HATPase_EvgS-ArcB-TorS-like"/>
    <property type="match status" value="1"/>
</dbReference>
<feature type="modified residue" description="4-aspartylphosphate" evidence="17">
    <location>
        <position position="1150"/>
    </location>
</feature>
<evidence type="ECO:0000256" key="13">
    <source>
        <dbReference type="ARBA" id="ARBA00023136"/>
    </source>
</evidence>
<dbReference type="InterPro" id="IPR035965">
    <property type="entry name" value="PAS-like_dom_sf"/>
</dbReference>
<dbReference type="InterPro" id="IPR013767">
    <property type="entry name" value="PAS_fold"/>
</dbReference>
<evidence type="ECO:0000256" key="12">
    <source>
        <dbReference type="ARBA" id="ARBA00023012"/>
    </source>
</evidence>
<feature type="domain" description="Histidine kinase" evidence="19">
    <location>
        <begin position="716"/>
        <end position="937"/>
    </location>
</feature>
<dbReference type="Pfam" id="PF00989">
    <property type="entry name" value="PAS"/>
    <property type="match status" value="1"/>
</dbReference>
<keyword evidence="26" id="KW-1185">Reference proteome</keyword>
<dbReference type="InterPro" id="IPR005467">
    <property type="entry name" value="His_kinase_dom"/>
</dbReference>
<sequence length="1421" mass="160918">MKRLIIYAIFIISILLSTAAFWYANKIFKERERLRFETVAKQITIKVKGRMDAYRETLYAGVGLFEASQSVERDEWHRFVDALKVDTNFPGIQGLGYSRVIPPEQAENPKQKQELYTSIIYLEPADWRNRRALGYDMFSENVRREAMLRALYTGKAAASGKVRLIQENSVNEQAGFLMYVPVYRKGMPLGTNAERLAAIEGFVYAPFRGNDLMHGILGNRYNEIGLEIYDGKKNEKNLLFSGNQKGTASDTAVIKTELVIDGRVWTLYFRPYQGFLDESDTNDPWFILALGILISFAVFSVMISILRTKEKAQILAKKMTYKLSLQKQFLDNVFENNAAGIFVVDQNRNIITSNQRFCDILGYTKEELIGKNASFLHVSDESYLAFAPHFLKAKNGERSKVEYLIKDKNGKEVLCEFLGMSIEIDKNNTGVIWSVLDISERKHAEIELRNSEEKFRSMFMKQDAPMLLLDPENGVILDVNHAAEKFYGYSADEMEKMTIDQINTLSKEALKNEMESALAEERNFFVFKHRLKSGEIKSVEVHSSPFLLGNRRVLFSIVFDITKREKAEEKLLAVSSLNKALLDNSAVGIFLASPERMIIETSKRAYEMFGYSADELIGKSFRIIHVSEESFEDFGTQYQNLLSDGRTNIEYPFIKKNGVKIWCSVSGTPLDESDLSKGIIWTLQDITERKAAERAMLIAKEQAEEANISKSRFLANMSHEIRTPMNAILGLSQVMLDSDMAPKEKDFLLKIHSSSKMLLGIINDILDYSKIEANKLELEHKNFNLENVLAQLKVLFTQSAAEHGLELYFHKKSDVPEIIVGDELRLDQVLTNLLSNALKFTHHGTVTLAIELKERHENRAIIGFSLTDTGIGISDEDISKLFQPFNQADSSMTRKYGGTGLGLAISKRLVNAMGGELSLSSVKGEGSTFSFDIDVEVVSWEQSHEHIENEGYKILIVDDQEISRIILREMAENFGCQTEEASGGEEAIEMILKADADKRGYDVVIMDWYMPGMDGKEAIRQLNQLEREGVLKTKVPSILMVSAHSKEEIHVEEMEIDAFLAKPVTSSTLFDALALVKNGIHAITDMQEKQDLPDMSGVNVLLVEDNELNQEVALLMLKKAGIEVKTAQNGKEAVDIFLSNPEYFHIILMDLQMPIMSGYEASAIIRENDKKIPIIALTAAAMVEDREKVIEAGMNDHLSKPIDTDVLYKKIAHWCGISAIESKRPLSNTNTDTSILDIKYALNLVSGKKELLNTLLLKFLAQLEGEFSEIPNRLTQHDPAAASLIHALKGVSGNLGARALFSRCTRIDTLFKEGKPIPNEEIQRYVEEAEVLKEQIKEVTDEKTESVYHSVSTLSLQELKAFFDQIYNDLKTGNMVQMKDQHHLTEVLHDLIDHKEIMSWKEAMEEFDYDSALEIMNRWKL</sequence>
<keyword evidence="7 18" id="KW-0812">Transmembrane</keyword>
<dbReference type="NCBIfam" id="TIGR00229">
    <property type="entry name" value="sensory_box"/>
    <property type="match status" value="3"/>
</dbReference>
<dbReference type="GO" id="GO:0000155">
    <property type="term" value="F:phosphorelay sensor kinase activity"/>
    <property type="evidence" value="ECO:0007669"/>
    <property type="project" value="InterPro"/>
</dbReference>
<dbReference type="GO" id="GO:0005886">
    <property type="term" value="C:plasma membrane"/>
    <property type="evidence" value="ECO:0007669"/>
    <property type="project" value="UniProtKB-SubCell"/>
</dbReference>
<dbReference type="Gene3D" id="1.20.120.160">
    <property type="entry name" value="HPT domain"/>
    <property type="match status" value="1"/>
</dbReference>
<dbReference type="eggNOG" id="COG3614">
    <property type="taxonomic scope" value="Bacteria"/>
</dbReference>
<evidence type="ECO:0000256" key="16">
    <source>
        <dbReference type="PROSITE-ProRule" id="PRU00110"/>
    </source>
</evidence>
<evidence type="ECO:0000256" key="15">
    <source>
        <dbReference type="ARBA" id="ARBA00068150"/>
    </source>
</evidence>
<dbReference type="InterPro" id="IPR036097">
    <property type="entry name" value="HisK_dim/P_sf"/>
</dbReference>
<dbReference type="SMART" id="SM00086">
    <property type="entry name" value="PAC"/>
    <property type="match status" value="3"/>
</dbReference>
<dbReference type="SMART" id="SM00388">
    <property type="entry name" value="HisKA"/>
    <property type="match status" value="1"/>
</dbReference>
<comment type="catalytic activity">
    <reaction evidence="1">
        <text>ATP + protein L-histidine = ADP + protein N-phospho-L-histidine.</text>
        <dbReference type="EC" id="2.7.13.3"/>
    </reaction>
</comment>
<feature type="domain" description="PAC" evidence="22">
    <location>
        <begin position="647"/>
        <end position="698"/>
    </location>
</feature>